<protein>
    <submittedName>
        <fullName evidence="7">IclR family acetate operon transcriptional repressor</fullName>
    </submittedName>
</protein>
<reference evidence="7 8" key="1">
    <citation type="submission" date="2024-06" db="EMBL/GenBank/DDBJ databases">
        <title>Sorghum-associated microbial communities from plants grown in Nebraska, USA.</title>
        <authorList>
            <person name="Schachtman D."/>
        </authorList>
    </citation>
    <scope>NUCLEOTIDE SEQUENCE [LARGE SCALE GENOMIC DNA]</scope>
    <source>
        <strain evidence="7 8">2709</strain>
    </source>
</reference>
<accession>A0ABV2Q5D8</accession>
<keyword evidence="4" id="KW-0175">Coiled coil</keyword>
<dbReference type="InterPro" id="IPR036390">
    <property type="entry name" value="WH_DNA-bd_sf"/>
</dbReference>
<dbReference type="PANTHER" id="PTHR30136:SF35">
    <property type="entry name" value="HTH-TYPE TRANSCRIPTIONAL REGULATOR RV1719"/>
    <property type="match status" value="1"/>
</dbReference>
<evidence type="ECO:0000313" key="8">
    <source>
        <dbReference type="Proteomes" id="UP001549320"/>
    </source>
</evidence>
<evidence type="ECO:0000256" key="4">
    <source>
        <dbReference type="SAM" id="Coils"/>
    </source>
</evidence>
<organism evidence="7 8">
    <name type="scientific">Ottowia thiooxydans</name>
    <dbReference type="NCBI Taxonomy" id="219182"/>
    <lineage>
        <taxon>Bacteria</taxon>
        <taxon>Pseudomonadati</taxon>
        <taxon>Pseudomonadota</taxon>
        <taxon>Betaproteobacteria</taxon>
        <taxon>Burkholderiales</taxon>
        <taxon>Comamonadaceae</taxon>
        <taxon>Ottowia</taxon>
    </lineage>
</organism>
<dbReference type="InterPro" id="IPR005471">
    <property type="entry name" value="Tscrpt_reg_IclR_N"/>
</dbReference>
<dbReference type="Gene3D" id="3.30.450.40">
    <property type="match status" value="1"/>
</dbReference>
<comment type="caution">
    <text evidence="7">The sequence shown here is derived from an EMBL/GenBank/DDBJ whole genome shotgun (WGS) entry which is preliminary data.</text>
</comment>
<evidence type="ECO:0000259" key="5">
    <source>
        <dbReference type="PROSITE" id="PS51077"/>
    </source>
</evidence>
<keyword evidence="8" id="KW-1185">Reference proteome</keyword>
<keyword evidence="2" id="KW-0238">DNA-binding</keyword>
<dbReference type="InterPro" id="IPR036388">
    <property type="entry name" value="WH-like_DNA-bd_sf"/>
</dbReference>
<feature type="coiled-coil region" evidence="4">
    <location>
        <begin position="218"/>
        <end position="245"/>
    </location>
</feature>
<evidence type="ECO:0000259" key="6">
    <source>
        <dbReference type="PROSITE" id="PS51078"/>
    </source>
</evidence>
<dbReference type="InterPro" id="IPR029016">
    <property type="entry name" value="GAF-like_dom_sf"/>
</dbReference>
<gene>
    <name evidence="7" type="ORF">ABIE13_001345</name>
</gene>
<proteinExistence type="predicted"/>
<dbReference type="EMBL" id="JBEPSH010000002">
    <property type="protein sequence ID" value="MET4576245.1"/>
    <property type="molecule type" value="Genomic_DNA"/>
</dbReference>
<dbReference type="PANTHER" id="PTHR30136">
    <property type="entry name" value="HELIX-TURN-HELIX TRANSCRIPTIONAL REGULATOR, ICLR FAMILY"/>
    <property type="match status" value="1"/>
</dbReference>
<dbReference type="Gene3D" id="1.10.10.10">
    <property type="entry name" value="Winged helix-like DNA-binding domain superfamily/Winged helix DNA-binding domain"/>
    <property type="match status" value="1"/>
</dbReference>
<sequence length="248" mass="27393">MSDVKSARRVLDILRFFSEEKEPASLARVAAALDLPKSSCLALLETLVVEGYAYQAEGRYYLTGRWAREAEIVTRHDRLAPRCRQFLQHLSSQLDETVMLAQLSQRKVVYLDVLEASHVLRFSAFVGQRKPVYASASGRALLATLSDDEVLQFARSIELAPLTPTTLSTPEALVAVVQEGRKRGWHLNLGEHQLETVSIAAPFLLDGTALAFVAGAPASRAKDRINSLGEALKRAAEEAGDHQQRKEK</sequence>
<dbReference type="PROSITE" id="PS51077">
    <property type="entry name" value="HTH_ICLR"/>
    <property type="match status" value="1"/>
</dbReference>
<dbReference type="SUPFAM" id="SSF46785">
    <property type="entry name" value="Winged helix' DNA-binding domain"/>
    <property type="match status" value="1"/>
</dbReference>
<dbReference type="InterPro" id="IPR014757">
    <property type="entry name" value="Tscrpt_reg_IclR_C"/>
</dbReference>
<dbReference type="RefSeq" id="WP_354442219.1">
    <property type="nucleotide sequence ID" value="NZ_JBEPSH010000002.1"/>
</dbReference>
<evidence type="ECO:0000256" key="3">
    <source>
        <dbReference type="ARBA" id="ARBA00023163"/>
    </source>
</evidence>
<evidence type="ECO:0000313" key="7">
    <source>
        <dbReference type="EMBL" id="MET4576245.1"/>
    </source>
</evidence>
<feature type="domain" description="IclR-ED" evidence="6">
    <location>
        <begin position="65"/>
        <end position="245"/>
    </location>
</feature>
<keyword evidence="1" id="KW-0805">Transcription regulation</keyword>
<dbReference type="SUPFAM" id="SSF55781">
    <property type="entry name" value="GAF domain-like"/>
    <property type="match status" value="1"/>
</dbReference>
<feature type="domain" description="HTH iclR-type" evidence="5">
    <location>
        <begin position="4"/>
        <end position="65"/>
    </location>
</feature>
<dbReference type="SMART" id="SM00346">
    <property type="entry name" value="HTH_ICLR"/>
    <property type="match status" value="1"/>
</dbReference>
<evidence type="ECO:0000256" key="1">
    <source>
        <dbReference type="ARBA" id="ARBA00023015"/>
    </source>
</evidence>
<keyword evidence="3" id="KW-0804">Transcription</keyword>
<dbReference type="Pfam" id="PF01614">
    <property type="entry name" value="IclR_C"/>
    <property type="match status" value="1"/>
</dbReference>
<dbReference type="InterPro" id="IPR050707">
    <property type="entry name" value="HTH_MetabolicPath_Reg"/>
</dbReference>
<evidence type="ECO:0000256" key="2">
    <source>
        <dbReference type="ARBA" id="ARBA00023125"/>
    </source>
</evidence>
<dbReference type="Proteomes" id="UP001549320">
    <property type="component" value="Unassembled WGS sequence"/>
</dbReference>
<dbReference type="PROSITE" id="PS51078">
    <property type="entry name" value="ICLR_ED"/>
    <property type="match status" value="1"/>
</dbReference>
<name>A0ABV2Q5D8_9BURK</name>
<dbReference type="Pfam" id="PF09339">
    <property type="entry name" value="HTH_IclR"/>
    <property type="match status" value="1"/>
</dbReference>